<dbReference type="SMART" id="SM00516">
    <property type="entry name" value="SEC14"/>
    <property type="match status" value="1"/>
</dbReference>
<dbReference type="Gene3D" id="1.20.5.1200">
    <property type="entry name" value="Alpha-tocopherol transfer"/>
    <property type="match status" value="1"/>
</dbReference>
<dbReference type="GO" id="GO:0016020">
    <property type="term" value="C:membrane"/>
    <property type="evidence" value="ECO:0007669"/>
    <property type="project" value="TreeGrafter"/>
</dbReference>
<dbReference type="EMBL" id="GEDC01008286">
    <property type="protein sequence ID" value="JAS29012.1"/>
    <property type="molecule type" value="Transcribed_RNA"/>
</dbReference>
<accession>A0A1B6DTK8</accession>
<sequence>MYEIATSCVVVSSVCHQAHSVKCFTGIMGDNRFRLEEEELGCKSQDFALRELRESPETVARSLQELRRIIREDEKLYFRDDDNMLMIFLRPCKFYPESAYNLMKRVSDFKEKNAELLSNLTSVSEKDALLYSNVVNVLVDRDQHGRRILIANVGGLWDTKKVDADHLFRLFYLVHLAAMLEPETQVRGVVVILDFDKLSMKQVMAMSPTFSMRLLTFIQEAMPLRLKEVHIVKQPFLFNVVWSMFKPFIQEKLRNRLFFHGSKMSSLHKHLDPAFMPEDYGGTKPKINYSSAEWFPVLSAVDNHLKEWSTYGNVKTPKV</sequence>
<dbReference type="AlphaFoldDB" id="A0A1B6DTK8"/>
<dbReference type="PANTHER" id="PTHR10174:SF212">
    <property type="entry name" value="MIP26555P1"/>
    <property type="match status" value="1"/>
</dbReference>
<dbReference type="Pfam" id="PF00650">
    <property type="entry name" value="CRAL_TRIO"/>
    <property type="match status" value="1"/>
</dbReference>
<dbReference type="InterPro" id="IPR001251">
    <property type="entry name" value="CRAL-TRIO_dom"/>
</dbReference>
<dbReference type="SUPFAM" id="SSF46938">
    <property type="entry name" value="CRAL/TRIO N-terminal domain"/>
    <property type="match status" value="1"/>
</dbReference>
<dbReference type="InterPro" id="IPR036865">
    <property type="entry name" value="CRAL-TRIO_dom_sf"/>
</dbReference>
<dbReference type="Gene3D" id="1.10.8.20">
    <property type="entry name" value="N-terminal domain of phosphatidylinositol transfer protein sec14p"/>
    <property type="match status" value="1"/>
</dbReference>
<organism evidence="2">
    <name type="scientific">Clastoptera arizonana</name>
    <name type="common">Arizona spittle bug</name>
    <dbReference type="NCBI Taxonomy" id="38151"/>
    <lineage>
        <taxon>Eukaryota</taxon>
        <taxon>Metazoa</taxon>
        <taxon>Ecdysozoa</taxon>
        <taxon>Arthropoda</taxon>
        <taxon>Hexapoda</taxon>
        <taxon>Insecta</taxon>
        <taxon>Pterygota</taxon>
        <taxon>Neoptera</taxon>
        <taxon>Paraneoptera</taxon>
        <taxon>Hemiptera</taxon>
        <taxon>Auchenorrhyncha</taxon>
        <taxon>Cercopoidea</taxon>
        <taxon>Clastopteridae</taxon>
        <taxon>Clastoptera</taxon>
    </lineage>
</organism>
<evidence type="ECO:0000259" key="1">
    <source>
        <dbReference type="PROSITE" id="PS50191"/>
    </source>
</evidence>
<dbReference type="SMART" id="SM01100">
    <property type="entry name" value="CRAL_TRIO_N"/>
    <property type="match status" value="1"/>
</dbReference>
<gene>
    <name evidence="2" type="ORF">g.28832</name>
</gene>
<dbReference type="PROSITE" id="PS50191">
    <property type="entry name" value="CRAL_TRIO"/>
    <property type="match status" value="1"/>
</dbReference>
<dbReference type="PRINTS" id="PR00180">
    <property type="entry name" value="CRETINALDHBP"/>
</dbReference>
<name>A0A1B6DTK8_9HEMI</name>
<dbReference type="InterPro" id="IPR011074">
    <property type="entry name" value="CRAL/TRIO_N_dom"/>
</dbReference>
<feature type="domain" description="CRAL-TRIO" evidence="1">
    <location>
        <begin position="126"/>
        <end position="288"/>
    </location>
</feature>
<protein>
    <recommendedName>
        <fullName evidence="1">CRAL-TRIO domain-containing protein</fullName>
    </recommendedName>
</protein>
<proteinExistence type="predicted"/>
<dbReference type="SUPFAM" id="SSF52087">
    <property type="entry name" value="CRAL/TRIO domain"/>
    <property type="match status" value="1"/>
</dbReference>
<dbReference type="Gene3D" id="3.40.525.10">
    <property type="entry name" value="CRAL-TRIO lipid binding domain"/>
    <property type="match status" value="1"/>
</dbReference>
<dbReference type="InterPro" id="IPR036273">
    <property type="entry name" value="CRAL/TRIO_N_dom_sf"/>
</dbReference>
<dbReference type="GO" id="GO:1902936">
    <property type="term" value="F:phosphatidylinositol bisphosphate binding"/>
    <property type="evidence" value="ECO:0007669"/>
    <property type="project" value="TreeGrafter"/>
</dbReference>
<evidence type="ECO:0000313" key="2">
    <source>
        <dbReference type="EMBL" id="JAS29012.1"/>
    </source>
</evidence>
<dbReference type="CDD" id="cd00170">
    <property type="entry name" value="SEC14"/>
    <property type="match status" value="1"/>
</dbReference>
<dbReference type="PANTHER" id="PTHR10174">
    <property type="entry name" value="ALPHA-TOCOPHEROL TRANSFER PROTEIN-RELATED"/>
    <property type="match status" value="1"/>
</dbReference>
<reference evidence="2" key="1">
    <citation type="submission" date="2015-12" db="EMBL/GenBank/DDBJ databases">
        <title>De novo transcriptome assembly of four potential Pierce s Disease insect vectors from Arizona vineyards.</title>
        <authorList>
            <person name="Tassone E.E."/>
        </authorList>
    </citation>
    <scope>NUCLEOTIDE SEQUENCE</scope>
</reference>